<dbReference type="Proteomes" id="UP000095751">
    <property type="component" value="Unassembled WGS sequence"/>
</dbReference>
<dbReference type="KEGG" id="fcy:FRACYDRAFT_159340"/>
<accession>A0A1E7EME3</accession>
<feature type="non-terminal residue" evidence="3">
    <location>
        <position position="1"/>
    </location>
</feature>
<evidence type="ECO:0000313" key="3">
    <source>
        <dbReference type="EMBL" id="OEU07065.1"/>
    </source>
</evidence>
<dbReference type="PROSITE" id="PS50206">
    <property type="entry name" value="RHODANESE_3"/>
    <property type="match status" value="1"/>
</dbReference>
<dbReference type="GO" id="GO:0002098">
    <property type="term" value="P:tRNA wobble uridine modification"/>
    <property type="evidence" value="ECO:0007669"/>
    <property type="project" value="InterPro"/>
</dbReference>
<dbReference type="InterPro" id="IPR017582">
    <property type="entry name" value="SelU"/>
</dbReference>
<dbReference type="Gene3D" id="3.40.250.10">
    <property type="entry name" value="Rhodanese-like domain"/>
    <property type="match status" value="1"/>
</dbReference>
<sequence length="353" mass="40119">DIPLLDVRAEVEFEKGAFPNSVNMPILNDEQRHLVGTCYKETGPEAAFDLGEELVTPFKEERISAWKNHAQENPSGYVYCFRGGSRSQITQSLLKEAGVDYPLVAGGYKAMRQFLIEELERVPDLPIIMIGGRTASGKTHLLKHFTRHVDLEGIANHRGSTFGALVDPQPTPINFENEVAIEFLKLRQSGSLAGQNQQQQPIFIEEEGRHIGRLSLPSGMHDAMVDRFPVVELETPMEDRVRICVDDYVTDMFPLFVSAEINGDLDLAHEKFREAHLNSLGRIKKRVQNYEEVNSQLIKGLDLFQRSNGIDVSGFSDFTKSMLQYYDKMYDYQMDQRKGEVLFRGDSKSIIEW</sequence>
<keyword evidence="4" id="KW-1185">Reference proteome</keyword>
<dbReference type="NCBIfam" id="TIGR03167">
    <property type="entry name" value="tRNA_sel_U_synt"/>
    <property type="match status" value="1"/>
</dbReference>
<dbReference type="EMBL" id="KV784392">
    <property type="protein sequence ID" value="OEU07065.1"/>
    <property type="molecule type" value="Genomic_DNA"/>
</dbReference>
<name>A0A1E7EME3_9STRA</name>
<dbReference type="SMART" id="SM00450">
    <property type="entry name" value="RHOD"/>
    <property type="match status" value="1"/>
</dbReference>
<evidence type="ECO:0000259" key="2">
    <source>
        <dbReference type="PROSITE" id="PS50206"/>
    </source>
</evidence>
<evidence type="ECO:0000313" key="4">
    <source>
        <dbReference type="Proteomes" id="UP000095751"/>
    </source>
</evidence>
<organism evidence="3 4">
    <name type="scientific">Fragilariopsis cylindrus CCMP1102</name>
    <dbReference type="NCBI Taxonomy" id="635003"/>
    <lineage>
        <taxon>Eukaryota</taxon>
        <taxon>Sar</taxon>
        <taxon>Stramenopiles</taxon>
        <taxon>Ochrophyta</taxon>
        <taxon>Bacillariophyta</taxon>
        <taxon>Bacillariophyceae</taxon>
        <taxon>Bacillariophycidae</taxon>
        <taxon>Bacillariales</taxon>
        <taxon>Bacillariaceae</taxon>
        <taxon>Fragilariopsis</taxon>
    </lineage>
</organism>
<feature type="non-terminal residue" evidence="3">
    <location>
        <position position="353"/>
    </location>
</feature>
<dbReference type="OrthoDB" id="566238at2759"/>
<dbReference type="PANTHER" id="PTHR30401:SF0">
    <property type="entry name" value="TRNA 2-SELENOURIDINE SYNTHASE"/>
    <property type="match status" value="1"/>
</dbReference>
<dbReference type="PANTHER" id="PTHR30401">
    <property type="entry name" value="TRNA 2-SELENOURIDINE SYNTHASE"/>
    <property type="match status" value="1"/>
</dbReference>
<evidence type="ECO:0000256" key="1">
    <source>
        <dbReference type="ARBA" id="ARBA00023266"/>
    </source>
</evidence>
<dbReference type="InterPro" id="IPR058840">
    <property type="entry name" value="AAA_SelU"/>
</dbReference>
<dbReference type="InterPro" id="IPR001763">
    <property type="entry name" value="Rhodanese-like_dom"/>
</dbReference>
<dbReference type="Pfam" id="PF00581">
    <property type="entry name" value="Rhodanese"/>
    <property type="match status" value="1"/>
</dbReference>
<reference evidence="3 4" key="1">
    <citation type="submission" date="2016-09" db="EMBL/GenBank/DDBJ databases">
        <title>Extensive genetic diversity and differential bi-allelic expression allows diatom success in the polar Southern Ocean.</title>
        <authorList>
            <consortium name="DOE Joint Genome Institute"/>
            <person name="Mock T."/>
            <person name="Otillar R.P."/>
            <person name="Strauss J."/>
            <person name="Dupont C."/>
            <person name="Frickenhaus S."/>
            <person name="Maumus F."/>
            <person name="Mcmullan M."/>
            <person name="Sanges R."/>
            <person name="Schmutz J."/>
            <person name="Toseland A."/>
            <person name="Valas R."/>
            <person name="Veluchamy A."/>
            <person name="Ward B.J."/>
            <person name="Allen A."/>
            <person name="Barry K."/>
            <person name="Falciatore A."/>
            <person name="Ferrante M."/>
            <person name="Fortunato A.E."/>
            <person name="Gloeckner G."/>
            <person name="Gruber A."/>
            <person name="Hipkin R."/>
            <person name="Janech M."/>
            <person name="Kroth P."/>
            <person name="Leese F."/>
            <person name="Lindquist E."/>
            <person name="Lyon B.R."/>
            <person name="Martin J."/>
            <person name="Mayer C."/>
            <person name="Parker M."/>
            <person name="Quesneville H."/>
            <person name="Raymond J."/>
            <person name="Uhlig C."/>
            <person name="Valentin K.U."/>
            <person name="Worden A.Z."/>
            <person name="Armbrust E.V."/>
            <person name="Bowler C."/>
            <person name="Green B."/>
            <person name="Moulton V."/>
            <person name="Van Oosterhout C."/>
            <person name="Grigoriev I."/>
        </authorList>
    </citation>
    <scope>NUCLEOTIDE SEQUENCE [LARGE SCALE GENOMIC DNA]</scope>
    <source>
        <strain evidence="3 4">CCMP1102</strain>
    </source>
</reference>
<proteinExistence type="predicted"/>
<dbReference type="AlphaFoldDB" id="A0A1E7EME3"/>
<keyword evidence="1" id="KW-0711">Selenium</keyword>
<dbReference type="InterPro" id="IPR036873">
    <property type="entry name" value="Rhodanese-like_dom_sf"/>
</dbReference>
<dbReference type="SUPFAM" id="SSF52821">
    <property type="entry name" value="Rhodanese/Cell cycle control phosphatase"/>
    <property type="match status" value="1"/>
</dbReference>
<feature type="domain" description="Rhodanese" evidence="2">
    <location>
        <begin position="1"/>
        <end position="120"/>
    </location>
</feature>
<gene>
    <name evidence="3" type="ORF">FRACYDRAFT_159340</name>
</gene>
<dbReference type="Pfam" id="PF26341">
    <property type="entry name" value="AAA_SelU"/>
    <property type="match status" value="1"/>
</dbReference>
<dbReference type="GO" id="GO:0043828">
    <property type="term" value="F:tRNA 2-selenouridine synthase activity"/>
    <property type="evidence" value="ECO:0007669"/>
    <property type="project" value="InterPro"/>
</dbReference>
<dbReference type="InParanoid" id="A0A1E7EME3"/>
<dbReference type="NCBIfam" id="NF008751">
    <property type="entry name" value="PRK11784.1-3"/>
    <property type="match status" value="1"/>
</dbReference>
<protein>
    <submittedName>
        <fullName evidence="3">ATPase</fullName>
    </submittedName>
</protein>